<dbReference type="Gene3D" id="1.10.268.10">
    <property type="entry name" value="Topoisomerase, domain 3"/>
    <property type="match status" value="1"/>
</dbReference>
<comment type="subunit">
    <text evidence="7">Heterotetramer composed of ParC and ParE.</text>
</comment>
<dbReference type="Gene3D" id="3.90.199.10">
    <property type="entry name" value="Topoisomerase II, domain 5"/>
    <property type="match status" value="1"/>
</dbReference>
<evidence type="ECO:0000256" key="1">
    <source>
        <dbReference type="ARBA" id="ARBA00000185"/>
    </source>
</evidence>
<comment type="similarity">
    <text evidence="7">Belongs to the type II topoisomerase GyrA/ParC subunit family. ParC type 2 subfamily.</text>
</comment>
<dbReference type="SUPFAM" id="SSF101904">
    <property type="entry name" value="GyrA/ParC C-terminal domain-like"/>
    <property type="match status" value="1"/>
</dbReference>
<feature type="site" description="Transition state stabilizer" evidence="7">
    <location>
        <position position="125"/>
    </location>
</feature>
<dbReference type="GO" id="GO:0006265">
    <property type="term" value="P:DNA topological change"/>
    <property type="evidence" value="ECO:0007669"/>
    <property type="project" value="UniProtKB-UniRule"/>
</dbReference>
<evidence type="ECO:0000256" key="4">
    <source>
        <dbReference type="ARBA" id="ARBA00023125"/>
    </source>
</evidence>
<dbReference type="NCBIfam" id="TIGR01061">
    <property type="entry name" value="parC_Gpos"/>
    <property type="match status" value="1"/>
</dbReference>
<dbReference type="FunFam" id="3.30.1360.40:FF:000002">
    <property type="entry name" value="DNA gyrase subunit A"/>
    <property type="match status" value="1"/>
</dbReference>
<dbReference type="PANTHER" id="PTHR43493">
    <property type="entry name" value="DNA GYRASE/TOPOISOMERASE SUBUNIT A"/>
    <property type="match status" value="1"/>
</dbReference>
<dbReference type="Gene3D" id="3.30.1360.40">
    <property type="match status" value="1"/>
</dbReference>
<evidence type="ECO:0000256" key="5">
    <source>
        <dbReference type="ARBA" id="ARBA00023136"/>
    </source>
</evidence>
<feature type="active site" description="O-(5'-phospho-DNA)-tyrosine intermediate" evidence="7 8">
    <location>
        <position position="126"/>
    </location>
</feature>
<evidence type="ECO:0000259" key="9">
    <source>
        <dbReference type="PROSITE" id="PS52040"/>
    </source>
</evidence>
<dbReference type="InterPro" id="IPR013758">
    <property type="entry name" value="Topo_IIA_A/C_ab"/>
</dbReference>
<dbReference type="CDD" id="cd00187">
    <property type="entry name" value="TOP4c"/>
    <property type="match status" value="1"/>
</dbReference>
<dbReference type="Pfam" id="PF00521">
    <property type="entry name" value="DNA_topoisoIV"/>
    <property type="match status" value="1"/>
</dbReference>
<dbReference type="RefSeq" id="WP_046871132.1">
    <property type="nucleotide sequence ID" value="NZ_BJLT01000070.1"/>
</dbReference>
<dbReference type="EMBL" id="CP012275">
    <property type="protein sequence ID" value="AMV62107.1"/>
    <property type="molecule type" value="Genomic_DNA"/>
</dbReference>
<dbReference type="InterPro" id="IPR013757">
    <property type="entry name" value="Topo_IIA_A_a_sf"/>
</dbReference>
<dbReference type="Pfam" id="PF03989">
    <property type="entry name" value="DNA_gyraseA_C"/>
    <property type="match status" value="4"/>
</dbReference>
<feature type="site" description="Interaction with DNA" evidence="7">
    <location>
        <position position="84"/>
    </location>
</feature>
<dbReference type="SMART" id="SM00434">
    <property type="entry name" value="TOP4c"/>
    <property type="match status" value="1"/>
</dbReference>
<keyword evidence="3 7" id="KW-0799">Topoisomerase</keyword>
<gene>
    <name evidence="7" type="primary">parC</name>
    <name evidence="10" type="ORF">ADU70_0607</name>
    <name evidence="11" type="ORF">ADU72_2119</name>
</gene>
<dbReference type="SUPFAM" id="SSF56719">
    <property type="entry name" value="Type II DNA topoisomerase"/>
    <property type="match status" value="1"/>
</dbReference>
<dbReference type="NCBIfam" id="NF004044">
    <property type="entry name" value="PRK05561.1"/>
    <property type="match status" value="1"/>
</dbReference>
<keyword evidence="12" id="KW-1185">Reference proteome</keyword>
<dbReference type="FunFam" id="3.90.199.10:FF:000001">
    <property type="entry name" value="DNA gyrase subunit A"/>
    <property type="match status" value="1"/>
</dbReference>
<organism evidence="10 13">
    <name type="scientific">Pediococcus damnosus</name>
    <dbReference type="NCBI Taxonomy" id="51663"/>
    <lineage>
        <taxon>Bacteria</taxon>
        <taxon>Bacillati</taxon>
        <taxon>Bacillota</taxon>
        <taxon>Bacilli</taxon>
        <taxon>Lactobacillales</taxon>
        <taxon>Lactobacillaceae</taxon>
        <taxon>Pediococcus</taxon>
    </lineage>
</organism>
<feature type="site" description="Interaction with DNA" evidence="7">
    <location>
        <position position="82"/>
    </location>
</feature>
<proteinExistence type="inferred from homology"/>
<comment type="function">
    <text evidence="7">Topoisomerase IV is essential for chromosome segregation. It relaxes supercoiled DNA. Performs the decatenation events required during the replication of a circular DNA molecule.</text>
</comment>
<evidence type="ECO:0000256" key="7">
    <source>
        <dbReference type="HAMAP-Rule" id="MF_00937"/>
    </source>
</evidence>
<dbReference type="InterPro" id="IPR035516">
    <property type="entry name" value="Gyrase/topoIV_suA_C"/>
</dbReference>
<evidence type="ECO:0000313" key="13">
    <source>
        <dbReference type="Proteomes" id="UP000076405"/>
    </source>
</evidence>
<dbReference type="InterPro" id="IPR002205">
    <property type="entry name" value="Topo_IIA_dom_A"/>
</dbReference>
<evidence type="ECO:0000313" key="12">
    <source>
        <dbReference type="Proteomes" id="UP000076244"/>
    </source>
</evidence>
<dbReference type="PANTHER" id="PTHR43493:SF9">
    <property type="entry name" value="DNA TOPOISOMERASE 4 SUBUNIT A"/>
    <property type="match status" value="1"/>
</dbReference>
<dbReference type="KEGG" id="pdm:ADU72_2119"/>
<dbReference type="GO" id="GO:0034335">
    <property type="term" value="F:DNA negative supercoiling activity"/>
    <property type="evidence" value="ECO:0007669"/>
    <property type="project" value="UniProtKB-ARBA"/>
</dbReference>
<feature type="site" description="Interaction with DNA" evidence="7">
    <location>
        <position position="46"/>
    </location>
</feature>
<dbReference type="FunFam" id="1.10.268.10:FF:000001">
    <property type="entry name" value="DNA gyrase subunit A"/>
    <property type="match status" value="1"/>
</dbReference>
<accession>A0A143ANX3</accession>
<dbReference type="Proteomes" id="UP000076244">
    <property type="component" value="Chromosome"/>
</dbReference>
<dbReference type="GO" id="GO:0005524">
    <property type="term" value="F:ATP binding"/>
    <property type="evidence" value="ECO:0007669"/>
    <property type="project" value="InterPro"/>
</dbReference>
<keyword evidence="2 7" id="KW-1003">Cell membrane</keyword>
<keyword evidence="4 7" id="KW-0238">DNA-binding</keyword>
<dbReference type="PROSITE" id="PS52040">
    <property type="entry name" value="TOPO_IIA"/>
    <property type="match status" value="1"/>
</dbReference>
<dbReference type="InterPro" id="IPR050220">
    <property type="entry name" value="Type_II_DNA_Topoisomerases"/>
</dbReference>
<dbReference type="EMBL" id="CP012288">
    <property type="protein sequence ID" value="AMV68040.1"/>
    <property type="molecule type" value="Genomic_DNA"/>
</dbReference>
<dbReference type="GO" id="GO:0003677">
    <property type="term" value="F:DNA binding"/>
    <property type="evidence" value="ECO:0007669"/>
    <property type="project" value="UniProtKB-UniRule"/>
</dbReference>
<feature type="site" description="Interaction with DNA" evidence="7">
    <location>
        <position position="95"/>
    </location>
</feature>
<dbReference type="Gene3D" id="2.120.10.90">
    <property type="entry name" value="DNA gyrase/topoisomerase IV, subunit A, C-terminal"/>
    <property type="match status" value="1"/>
</dbReference>
<dbReference type="GO" id="GO:0007059">
    <property type="term" value="P:chromosome segregation"/>
    <property type="evidence" value="ECO:0007669"/>
    <property type="project" value="UniProtKB-UniRule"/>
</dbReference>
<dbReference type="AlphaFoldDB" id="A0A143ANX3"/>
<dbReference type="GO" id="GO:0009330">
    <property type="term" value="C:DNA topoisomerase type II (double strand cut, ATP-hydrolyzing) complex"/>
    <property type="evidence" value="ECO:0007669"/>
    <property type="project" value="TreeGrafter"/>
</dbReference>
<name>A0A143ANX3_9LACO</name>
<dbReference type="GO" id="GO:0005694">
    <property type="term" value="C:chromosome"/>
    <property type="evidence" value="ECO:0007669"/>
    <property type="project" value="InterPro"/>
</dbReference>
<keyword evidence="5 7" id="KW-0472">Membrane</keyword>
<feature type="domain" description="Topo IIA-type catalytic" evidence="9">
    <location>
        <begin position="38"/>
        <end position="502"/>
    </location>
</feature>
<evidence type="ECO:0000256" key="6">
    <source>
        <dbReference type="ARBA" id="ARBA00023235"/>
    </source>
</evidence>
<dbReference type="EC" id="5.6.2.2" evidence="7"/>
<evidence type="ECO:0000256" key="3">
    <source>
        <dbReference type="ARBA" id="ARBA00023029"/>
    </source>
</evidence>
<dbReference type="HAMAP" id="MF_00937">
    <property type="entry name" value="ParC_type2"/>
    <property type="match status" value="1"/>
</dbReference>
<dbReference type="InterPro" id="IPR006691">
    <property type="entry name" value="GyrA/parC_rep"/>
</dbReference>
<dbReference type="GO" id="GO:0005737">
    <property type="term" value="C:cytoplasm"/>
    <property type="evidence" value="ECO:0007669"/>
    <property type="project" value="TreeGrafter"/>
</dbReference>
<keyword evidence="6 7" id="KW-0413">Isomerase</keyword>
<sequence length="822" mass="92857">MTDSKKENDNKIQELTLEDVMGDRFGRYSKYIIQERALPDIRDGLKPVQRRILYAMNQDGNTYDKGFRKSAKSVGNVMGNFHPHGDSSIYEALVRMSQDWKLRAPLIEMHGNNGSIDNDPAAAMRYTEARLSKIASEMLKDIDKETVDFVLNFDDTEYEPTVLPSRFPNLLVNGATGISAGYATDIPPHNLNEVIDALLYLLKHPDASLEKLMTFVKGPDFPTSGIIQGIDGIKKAYKTGKGRIIVRSRTKIISLRGNKSQIEVTEIPYEVNKAQLVKKIDEIRILKKVDGIVEVRDESDRNGLSIAIELKRDADSEGILNYLFKNTDLQISYNFNMVAINHKRPETLGLKAFLEAYLVFQKEVITKRTQFSLKKAEKRLRIVQGLIKALSILDQVIAVIRGSKDKKDSKTNLVQKFDFTEEQAEAIVSLQLYRLSNTDVTALEAESADLNEHIQQYNDILNSPTALAKVLRTELSSVKKQYGTPRLTEIQDEIQEIKIDRKVVVPEEQVMVSVSHDGYLKRSSLRSYSASSEDDNGLKDEDYPIFLKQLSTLDHLMMFTNKGNLISRPVHELADSRWKDTGEHISQTIGLGDKERIIKAFAFHSLKENGEFLIATNDGYIKRTDFSNLTPGRNYKKHASTFIKLKNADSVVVNIFFIEHQLKQTVMLLSERGYGLRYDLAEIPIIGARTAGVKSMDLREDQVANIQLVDDSNQVGIITQRGAFKRMAVKDIPVTSRARRGILVLRELKKDPHRIIDFIKIDKNSILEVRTSRGTLHDIITTEHPLSARYSNGSFVIDVDSEGTPVSMMLKPVPVVASTPER</sequence>
<feature type="site" description="Interaction with DNA" evidence="7">
    <location>
        <position position="101"/>
    </location>
</feature>
<evidence type="ECO:0000256" key="8">
    <source>
        <dbReference type="PROSITE-ProRule" id="PRU01384"/>
    </source>
</evidence>
<evidence type="ECO:0000313" key="11">
    <source>
        <dbReference type="EMBL" id="AMV68040.1"/>
    </source>
</evidence>
<dbReference type="OrthoDB" id="9806486at2"/>
<dbReference type="Proteomes" id="UP000076405">
    <property type="component" value="Chromosome"/>
</dbReference>
<comment type="subcellular location">
    <subcellularLocation>
        <location evidence="7">Cell membrane</location>
        <topology evidence="7">Peripheral membrane protein</topology>
    </subcellularLocation>
</comment>
<dbReference type="InterPro" id="IPR005741">
    <property type="entry name" value="TopoIV_A_Gpos"/>
</dbReference>
<comment type="catalytic activity">
    <reaction evidence="1 7 8">
        <text>ATP-dependent breakage, passage and rejoining of double-stranded DNA.</text>
        <dbReference type="EC" id="5.6.2.2"/>
    </reaction>
</comment>
<evidence type="ECO:0000256" key="2">
    <source>
        <dbReference type="ARBA" id="ARBA00022475"/>
    </source>
</evidence>
<protein>
    <recommendedName>
        <fullName evidence="7">DNA topoisomerase 4 subunit A</fullName>
        <ecNumber evidence="7">5.6.2.2</ecNumber>
    </recommendedName>
    <alternativeName>
        <fullName evidence="7">Topoisomerase IV subunit A</fullName>
    </alternativeName>
</protein>
<dbReference type="InterPro" id="IPR013760">
    <property type="entry name" value="Topo_IIA-like_dom_sf"/>
</dbReference>
<dbReference type="GO" id="GO:0019897">
    <property type="term" value="C:extrinsic component of plasma membrane"/>
    <property type="evidence" value="ECO:0007669"/>
    <property type="project" value="UniProtKB-UniRule"/>
</dbReference>
<evidence type="ECO:0000313" key="10">
    <source>
        <dbReference type="EMBL" id="AMV62107.1"/>
    </source>
</evidence>
<reference evidence="12 13" key="1">
    <citation type="journal article" date="2016" name="PLoS ONE">
        <title>The Identification of Novel Diagnostic Marker Genes for the Detection of Beer Spoiling Pediococcus damnosus Strains Using the BlAst Diagnostic Gene findEr.</title>
        <authorList>
            <person name="Behr J."/>
            <person name="Geissler A.J."/>
            <person name="Schmid J."/>
            <person name="Zehe A."/>
            <person name="Vogel R.F."/>
        </authorList>
    </citation>
    <scope>NUCLEOTIDE SEQUENCE [LARGE SCALE GENOMIC DNA]</scope>
    <source>
        <strain evidence="10 13">TMW 2.1533</strain>
        <strain evidence="11 12">TMW 2.1535</strain>
    </source>
</reference>